<feature type="domain" description="Major facilitator superfamily (MFS) profile" evidence="9">
    <location>
        <begin position="9"/>
        <end position="491"/>
    </location>
</feature>
<evidence type="ECO:0000256" key="2">
    <source>
        <dbReference type="ARBA" id="ARBA00007520"/>
    </source>
</evidence>
<dbReference type="GO" id="GO:0005886">
    <property type="term" value="C:plasma membrane"/>
    <property type="evidence" value="ECO:0007669"/>
    <property type="project" value="UniProtKB-SubCell"/>
</dbReference>
<comment type="subcellular location">
    <subcellularLocation>
        <location evidence="1">Cell membrane</location>
        <topology evidence="1">Multi-pass membrane protein</topology>
    </subcellularLocation>
</comment>
<feature type="transmembrane region" description="Helical" evidence="8">
    <location>
        <begin position="44"/>
        <end position="63"/>
    </location>
</feature>
<dbReference type="AlphaFoldDB" id="E3IYF1"/>
<gene>
    <name evidence="10" type="ordered locus">FraEuI1c_5912</name>
</gene>
<dbReference type="HOGENOM" id="CLU_000960_2_4_11"/>
<keyword evidence="3" id="KW-0813">Transport</keyword>
<keyword evidence="7 8" id="KW-0472">Membrane</keyword>
<reference evidence="10 11" key="1">
    <citation type="submission" date="2010-10" db="EMBL/GenBank/DDBJ databases">
        <title>Complete sequence of Frankia sp. EuI1c.</title>
        <authorList>
            <consortium name="US DOE Joint Genome Institute"/>
            <person name="Lucas S."/>
            <person name="Copeland A."/>
            <person name="Lapidus A."/>
            <person name="Cheng J.-F."/>
            <person name="Bruce D."/>
            <person name="Goodwin L."/>
            <person name="Pitluck S."/>
            <person name="Chertkov O."/>
            <person name="Detter J.C."/>
            <person name="Han C."/>
            <person name="Tapia R."/>
            <person name="Land M."/>
            <person name="Hauser L."/>
            <person name="Jeffries C."/>
            <person name="Kyrpides N."/>
            <person name="Ivanova N."/>
            <person name="Mikhailova N."/>
            <person name="Beauchemin N."/>
            <person name="Sen A."/>
            <person name="Sur S.A."/>
            <person name="Gtari M."/>
            <person name="Wall L."/>
            <person name="Tisa L."/>
            <person name="Woyke T."/>
        </authorList>
    </citation>
    <scope>NUCLEOTIDE SEQUENCE [LARGE SCALE GENOMIC DNA]</scope>
    <source>
        <strain evidence="11">DSM 45817 / CECT 9037 / EuI1c</strain>
    </source>
</reference>
<sequence precursor="true">MSQREISQAVWALVLGLFVTMIAGTVVANALPRIMADLHGSSTDYTWVAAMTLLMMTATVPLWGKLSDLLSPKVLLLLALTLFTVGSCLAGLSHSPAWLIAARGVQGVGAGGTSSLTQVAIAAMVPARERARYNGYIGAAFAVSNISGPLVGGVIVDTPGLGWRWCFYICVPVAVVAFVLLVRTLRLPTERRPVRIDYLGAILIPGGVGLLLLWLTLGGDLVGWLSGTGLALLLGGAATLLLAVVVETRVAEPIVPPRLFRDRTIVLAVTGVIATGAVTVTVPLLFSQYFQLGRGETPTVSGLLTAPMVVSSAVSANLAGRAITRTGRWKGILVAGALCMCGGQVLFATIRAGTPLAAVCAYLALVGVGIGMTQQNLMVAVQNSAARGDLGAASGVVAFFRSLGSTAGVAALGALLGNLAASRTGHGLAAAGLPADAVADTHGVPDLARLPAPVAAVVQHAYGDAVGHVWLYAVPLALVGLVAMLLIRETRLATTTEDVSLGTGPQQVASRP</sequence>
<dbReference type="Proteomes" id="UP000002484">
    <property type="component" value="Chromosome"/>
</dbReference>
<proteinExistence type="inferred from homology"/>
<accession>E3IYF1</accession>
<dbReference type="InParanoid" id="E3IYF1"/>
<evidence type="ECO:0000256" key="7">
    <source>
        <dbReference type="ARBA" id="ARBA00023136"/>
    </source>
</evidence>
<organism evidence="10 11">
    <name type="scientific">Pseudofrankia inefficax (strain DSM 45817 / CECT 9037 / DDB 130130 / EuI1c)</name>
    <name type="common">Frankia inefficax</name>
    <dbReference type="NCBI Taxonomy" id="298654"/>
    <lineage>
        <taxon>Bacteria</taxon>
        <taxon>Bacillati</taxon>
        <taxon>Actinomycetota</taxon>
        <taxon>Actinomycetes</taxon>
        <taxon>Frankiales</taxon>
        <taxon>Frankiaceae</taxon>
        <taxon>Pseudofrankia</taxon>
    </lineage>
</organism>
<feature type="transmembrane region" description="Helical" evidence="8">
    <location>
        <begin position="162"/>
        <end position="182"/>
    </location>
</feature>
<evidence type="ECO:0000256" key="1">
    <source>
        <dbReference type="ARBA" id="ARBA00004651"/>
    </source>
</evidence>
<evidence type="ECO:0000256" key="5">
    <source>
        <dbReference type="ARBA" id="ARBA00022692"/>
    </source>
</evidence>
<dbReference type="FunFam" id="1.20.1720.10:FF:000004">
    <property type="entry name" value="EmrB/QacA family drug resistance transporter"/>
    <property type="match status" value="1"/>
</dbReference>
<feature type="transmembrane region" description="Helical" evidence="8">
    <location>
        <begin position="331"/>
        <end position="350"/>
    </location>
</feature>
<keyword evidence="11" id="KW-1185">Reference proteome</keyword>
<dbReference type="InterPro" id="IPR011701">
    <property type="entry name" value="MFS"/>
</dbReference>
<dbReference type="eggNOG" id="COG0477">
    <property type="taxonomic scope" value="Bacteria"/>
</dbReference>
<evidence type="ECO:0000256" key="4">
    <source>
        <dbReference type="ARBA" id="ARBA00022475"/>
    </source>
</evidence>
<dbReference type="KEGG" id="fri:FraEuI1c_5912"/>
<dbReference type="Gene3D" id="1.20.1250.20">
    <property type="entry name" value="MFS general substrate transporter like domains"/>
    <property type="match status" value="2"/>
</dbReference>
<dbReference type="PANTHER" id="PTHR23501:SF197">
    <property type="entry name" value="COMD"/>
    <property type="match status" value="1"/>
</dbReference>
<evidence type="ECO:0000256" key="3">
    <source>
        <dbReference type="ARBA" id="ARBA00022448"/>
    </source>
</evidence>
<dbReference type="STRING" id="298654.FraEuI1c_5912"/>
<comment type="similarity">
    <text evidence="2">Belongs to the major facilitator superfamily. TCR/Tet family.</text>
</comment>
<dbReference type="GO" id="GO:0022857">
    <property type="term" value="F:transmembrane transporter activity"/>
    <property type="evidence" value="ECO:0007669"/>
    <property type="project" value="InterPro"/>
</dbReference>
<dbReference type="Pfam" id="PF07690">
    <property type="entry name" value="MFS_1"/>
    <property type="match status" value="1"/>
</dbReference>
<evidence type="ECO:0000313" key="10">
    <source>
        <dbReference type="EMBL" id="ADP83896.1"/>
    </source>
</evidence>
<dbReference type="InterPro" id="IPR020846">
    <property type="entry name" value="MFS_dom"/>
</dbReference>
<feature type="transmembrane region" description="Helical" evidence="8">
    <location>
        <begin position="75"/>
        <end position="93"/>
    </location>
</feature>
<keyword evidence="4" id="KW-1003">Cell membrane</keyword>
<dbReference type="PRINTS" id="PR01036">
    <property type="entry name" value="TCRTETB"/>
</dbReference>
<protein>
    <submittedName>
        <fullName evidence="10">Major facilitator superfamily MFS_1</fullName>
    </submittedName>
</protein>
<evidence type="ECO:0000313" key="11">
    <source>
        <dbReference type="Proteomes" id="UP000002484"/>
    </source>
</evidence>
<feature type="transmembrane region" description="Helical" evidence="8">
    <location>
        <begin position="194"/>
        <end position="215"/>
    </location>
</feature>
<feature type="transmembrane region" description="Helical" evidence="8">
    <location>
        <begin position="356"/>
        <end position="378"/>
    </location>
</feature>
<feature type="transmembrane region" description="Helical" evidence="8">
    <location>
        <begin position="469"/>
        <end position="487"/>
    </location>
</feature>
<evidence type="ECO:0000256" key="6">
    <source>
        <dbReference type="ARBA" id="ARBA00022989"/>
    </source>
</evidence>
<feature type="transmembrane region" description="Helical" evidence="8">
    <location>
        <begin position="265"/>
        <end position="286"/>
    </location>
</feature>
<feature type="transmembrane region" description="Helical" evidence="8">
    <location>
        <begin position="298"/>
        <end position="319"/>
    </location>
</feature>
<feature type="transmembrane region" description="Helical" evidence="8">
    <location>
        <begin position="390"/>
        <end position="416"/>
    </location>
</feature>
<keyword evidence="6 8" id="KW-1133">Transmembrane helix</keyword>
<evidence type="ECO:0000256" key="8">
    <source>
        <dbReference type="SAM" id="Phobius"/>
    </source>
</evidence>
<evidence type="ECO:0000259" key="9">
    <source>
        <dbReference type="PROSITE" id="PS50850"/>
    </source>
</evidence>
<keyword evidence="5 8" id="KW-0812">Transmembrane</keyword>
<feature type="transmembrane region" description="Helical" evidence="8">
    <location>
        <begin position="137"/>
        <end position="156"/>
    </location>
</feature>
<dbReference type="EMBL" id="CP002299">
    <property type="protein sequence ID" value="ADP83896.1"/>
    <property type="molecule type" value="Genomic_DNA"/>
</dbReference>
<feature type="transmembrane region" description="Helical" evidence="8">
    <location>
        <begin position="221"/>
        <end position="245"/>
    </location>
</feature>
<dbReference type="PANTHER" id="PTHR23501">
    <property type="entry name" value="MAJOR FACILITATOR SUPERFAMILY"/>
    <property type="match status" value="1"/>
</dbReference>
<dbReference type="PROSITE" id="PS50850">
    <property type="entry name" value="MFS"/>
    <property type="match status" value="1"/>
</dbReference>
<name>E3IYF1_PSEI1</name>
<dbReference type="SUPFAM" id="SSF103473">
    <property type="entry name" value="MFS general substrate transporter"/>
    <property type="match status" value="1"/>
</dbReference>
<dbReference type="InterPro" id="IPR036259">
    <property type="entry name" value="MFS_trans_sf"/>
</dbReference>